<comment type="catalytic activity">
    <reaction evidence="14 18">
        <text>L-leucine + 2-oxoglutarate = 4-methyl-2-oxopentanoate + L-glutamate</text>
        <dbReference type="Rhea" id="RHEA:18321"/>
        <dbReference type="ChEBI" id="CHEBI:16810"/>
        <dbReference type="ChEBI" id="CHEBI:17865"/>
        <dbReference type="ChEBI" id="CHEBI:29985"/>
        <dbReference type="ChEBI" id="CHEBI:57427"/>
        <dbReference type="EC" id="2.6.1.42"/>
    </reaction>
</comment>
<dbReference type="NCBIfam" id="NF009897">
    <property type="entry name" value="PRK13357.1"/>
    <property type="match status" value="1"/>
</dbReference>
<dbReference type="InterPro" id="IPR001544">
    <property type="entry name" value="Aminotrans_IV"/>
</dbReference>
<dbReference type="GO" id="GO:0052655">
    <property type="term" value="F:L-valine-2-oxoglutarate transaminase activity"/>
    <property type="evidence" value="ECO:0007669"/>
    <property type="project" value="RHEA"/>
</dbReference>
<evidence type="ECO:0000256" key="18">
    <source>
        <dbReference type="RuleBase" id="RU004517"/>
    </source>
</evidence>
<dbReference type="UniPathway" id="UPA00049">
    <property type="reaction ID" value="UER00062"/>
</dbReference>
<dbReference type="InterPro" id="IPR005786">
    <property type="entry name" value="B_amino_transII"/>
</dbReference>
<keyword evidence="8 18" id="KW-0028">Amino-acid biosynthesis</keyword>
<evidence type="ECO:0000256" key="4">
    <source>
        <dbReference type="ARBA" id="ARBA00004931"/>
    </source>
</evidence>
<dbReference type="GO" id="GO:0009099">
    <property type="term" value="P:L-valine biosynthetic process"/>
    <property type="evidence" value="ECO:0007669"/>
    <property type="project" value="UniProtKB-UniPathway"/>
</dbReference>
<dbReference type="Gene3D" id="3.20.10.10">
    <property type="entry name" value="D-amino Acid Aminotransferase, subunit A, domain 2"/>
    <property type="match status" value="1"/>
</dbReference>
<accession>A0A1G6E1L5</accession>
<evidence type="ECO:0000256" key="11">
    <source>
        <dbReference type="ARBA" id="ARBA00023304"/>
    </source>
</evidence>
<keyword evidence="20" id="KW-1185">Reference proteome</keyword>
<organism evidence="19 20">
    <name type="scientific">Desulfonatronum thiosulfatophilum</name>
    <dbReference type="NCBI Taxonomy" id="617002"/>
    <lineage>
        <taxon>Bacteria</taxon>
        <taxon>Pseudomonadati</taxon>
        <taxon>Thermodesulfobacteriota</taxon>
        <taxon>Desulfovibrionia</taxon>
        <taxon>Desulfovibrionales</taxon>
        <taxon>Desulfonatronaceae</taxon>
        <taxon>Desulfonatronum</taxon>
    </lineage>
</organism>
<evidence type="ECO:0000256" key="10">
    <source>
        <dbReference type="ARBA" id="ARBA00022898"/>
    </source>
</evidence>
<dbReference type="Proteomes" id="UP000198771">
    <property type="component" value="Unassembled WGS sequence"/>
</dbReference>
<dbReference type="NCBIfam" id="TIGR01123">
    <property type="entry name" value="ilvE_II"/>
    <property type="match status" value="1"/>
</dbReference>
<keyword evidence="11 18" id="KW-0100">Branched-chain amino acid biosynthesis</keyword>
<protein>
    <recommendedName>
        <fullName evidence="18">Branched-chain-amino-acid aminotransferase</fullName>
        <ecNumber evidence="18">2.6.1.42</ecNumber>
    </recommendedName>
</protein>
<evidence type="ECO:0000256" key="12">
    <source>
        <dbReference type="ARBA" id="ARBA00048212"/>
    </source>
</evidence>
<evidence type="ECO:0000313" key="19">
    <source>
        <dbReference type="EMBL" id="SDB51314.1"/>
    </source>
</evidence>
<dbReference type="Pfam" id="PF01063">
    <property type="entry name" value="Aminotran_4"/>
    <property type="match status" value="1"/>
</dbReference>
<dbReference type="PIRSF" id="PIRSF006468">
    <property type="entry name" value="BCAT1"/>
    <property type="match status" value="1"/>
</dbReference>
<keyword evidence="7 18" id="KW-0032">Aminotransferase</keyword>
<dbReference type="InterPro" id="IPR043132">
    <property type="entry name" value="BCAT-like_C"/>
</dbReference>
<evidence type="ECO:0000256" key="9">
    <source>
        <dbReference type="ARBA" id="ARBA00022679"/>
    </source>
</evidence>
<dbReference type="EMBL" id="FMXO01000015">
    <property type="protein sequence ID" value="SDB51314.1"/>
    <property type="molecule type" value="Genomic_DNA"/>
</dbReference>
<dbReference type="PROSITE" id="PS00770">
    <property type="entry name" value="AA_TRANSFER_CLASS_4"/>
    <property type="match status" value="1"/>
</dbReference>
<evidence type="ECO:0000256" key="5">
    <source>
        <dbReference type="ARBA" id="ARBA00005072"/>
    </source>
</evidence>
<evidence type="ECO:0000313" key="20">
    <source>
        <dbReference type="Proteomes" id="UP000198771"/>
    </source>
</evidence>
<dbReference type="GO" id="GO:0009098">
    <property type="term" value="P:L-leucine biosynthetic process"/>
    <property type="evidence" value="ECO:0007669"/>
    <property type="project" value="UniProtKB-UniPathway"/>
</dbReference>
<dbReference type="STRING" id="617002.SAMN05660653_02529"/>
<evidence type="ECO:0000256" key="7">
    <source>
        <dbReference type="ARBA" id="ARBA00022576"/>
    </source>
</evidence>
<dbReference type="PANTHER" id="PTHR11825:SF44">
    <property type="entry name" value="BRANCHED-CHAIN-AMINO-ACID AMINOTRANSFERASE"/>
    <property type="match status" value="1"/>
</dbReference>
<evidence type="ECO:0000256" key="3">
    <source>
        <dbReference type="ARBA" id="ARBA00004824"/>
    </source>
</evidence>
<dbReference type="CDD" id="cd01557">
    <property type="entry name" value="BCAT_beta_family"/>
    <property type="match status" value="1"/>
</dbReference>
<evidence type="ECO:0000256" key="16">
    <source>
        <dbReference type="RuleBase" id="RU004106"/>
    </source>
</evidence>
<comment type="catalytic activity">
    <reaction evidence="13 18">
        <text>L-isoleucine + 2-oxoglutarate = (S)-3-methyl-2-oxopentanoate + L-glutamate</text>
        <dbReference type="Rhea" id="RHEA:24801"/>
        <dbReference type="ChEBI" id="CHEBI:16810"/>
        <dbReference type="ChEBI" id="CHEBI:29985"/>
        <dbReference type="ChEBI" id="CHEBI:35146"/>
        <dbReference type="ChEBI" id="CHEBI:58045"/>
        <dbReference type="EC" id="2.6.1.42"/>
    </reaction>
</comment>
<dbReference type="AlphaFoldDB" id="A0A1G6E1L5"/>
<reference evidence="19 20" key="1">
    <citation type="submission" date="2016-10" db="EMBL/GenBank/DDBJ databases">
        <authorList>
            <person name="de Groot N.N."/>
        </authorList>
    </citation>
    <scope>NUCLEOTIDE SEQUENCE [LARGE SCALE GENOMIC DNA]</scope>
    <source>
        <strain evidence="19 20">ASO4-2</strain>
    </source>
</reference>
<name>A0A1G6E1L5_9BACT</name>
<keyword evidence="9 18" id="KW-0808">Transferase</keyword>
<evidence type="ECO:0000256" key="1">
    <source>
        <dbReference type="ARBA" id="ARBA00001933"/>
    </source>
</evidence>
<dbReference type="RefSeq" id="WP_092122350.1">
    <property type="nucleotide sequence ID" value="NZ_FMXO01000015.1"/>
</dbReference>
<evidence type="ECO:0000256" key="15">
    <source>
        <dbReference type="PIRSR" id="PIRSR006468-1"/>
    </source>
</evidence>
<dbReference type="InterPro" id="IPR043131">
    <property type="entry name" value="BCAT-like_N"/>
</dbReference>
<dbReference type="UniPathway" id="UPA00048">
    <property type="reaction ID" value="UER00073"/>
</dbReference>
<dbReference type="PANTHER" id="PTHR11825">
    <property type="entry name" value="SUBGROUP IIII AMINOTRANSFERASE"/>
    <property type="match status" value="1"/>
</dbReference>
<dbReference type="EC" id="2.6.1.42" evidence="18"/>
<comment type="pathway">
    <text evidence="4">Amino-acid biosynthesis; L-valine biosynthesis; L-valine from pyruvate: step 4/4.</text>
</comment>
<comment type="similarity">
    <text evidence="6 16">Belongs to the class-IV pyridoxal-phosphate-dependent aminotransferase family.</text>
</comment>
<comment type="pathway">
    <text evidence="3">Amino-acid biosynthesis; L-isoleucine biosynthesis; L-isoleucine from 2-oxobutanoate: step 4/4.</text>
</comment>
<dbReference type="OrthoDB" id="9804984at2"/>
<evidence type="ECO:0000256" key="8">
    <source>
        <dbReference type="ARBA" id="ARBA00022605"/>
    </source>
</evidence>
<proteinExistence type="inferred from homology"/>
<evidence type="ECO:0000256" key="2">
    <source>
        <dbReference type="ARBA" id="ARBA00003109"/>
    </source>
</evidence>
<feature type="modified residue" description="N6-(pyridoxal phosphate)lysine" evidence="15">
    <location>
        <position position="197"/>
    </location>
</feature>
<gene>
    <name evidence="19" type="ORF">SAMN05660653_02529</name>
</gene>
<dbReference type="UniPathway" id="UPA00047">
    <property type="reaction ID" value="UER00058"/>
</dbReference>
<comment type="catalytic activity">
    <reaction evidence="12 18">
        <text>L-valine + 2-oxoglutarate = 3-methyl-2-oxobutanoate + L-glutamate</text>
        <dbReference type="Rhea" id="RHEA:24813"/>
        <dbReference type="ChEBI" id="CHEBI:11851"/>
        <dbReference type="ChEBI" id="CHEBI:16810"/>
        <dbReference type="ChEBI" id="CHEBI:29985"/>
        <dbReference type="ChEBI" id="CHEBI:57762"/>
        <dbReference type="EC" id="2.6.1.42"/>
    </reaction>
</comment>
<dbReference type="InterPro" id="IPR036038">
    <property type="entry name" value="Aminotransferase-like"/>
</dbReference>
<dbReference type="GO" id="GO:0009097">
    <property type="term" value="P:isoleucine biosynthetic process"/>
    <property type="evidence" value="ECO:0007669"/>
    <property type="project" value="UniProtKB-UniPathway"/>
</dbReference>
<comment type="cofactor">
    <cofactor evidence="1 17">
        <name>pyridoxal 5'-phosphate</name>
        <dbReference type="ChEBI" id="CHEBI:597326"/>
    </cofactor>
</comment>
<evidence type="ECO:0000256" key="17">
    <source>
        <dbReference type="RuleBase" id="RU004516"/>
    </source>
</evidence>
<sequence>MDIRIETASSAQRRTKPADESKLVFGNTFSDHMFRMDYRDQQGWTEAKVVPFQNISLDPAAMVLHYGQGIFEGMKAYRRRDGKINLFRPRQNFERMNRSAQRLCMPTIDVDEHFDILETLLRADHEWIPQSRGSSLYIRPTMIASEAHIGVRPAKEYIYYIITGPVGAYYAEGFNPVSIYVSDEFVRAVRGGVGEAKTMGNYAASLLAAEVAKKKGFTQVLWLDGVERRYIEEVGTMNIFFRIEDTLVTPPLTGSILPGITRDTVLTLAKHWGVKVEERMIDIQECVAGIETGKITEVFGSGTAAVISPVGSICYKDKTYTVRDGSVGELARRLNDEIVGIQYGEKEDVFGWVHEVKI</sequence>
<keyword evidence="10 17" id="KW-0663">Pyridoxal phosphate</keyword>
<dbReference type="InterPro" id="IPR018300">
    <property type="entry name" value="Aminotrans_IV_CS"/>
</dbReference>
<dbReference type="Gene3D" id="3.30.470.10">
    <property type="match status" value="1"/>
</dbReference>
<evidence type="ECO:0000256" key="14">
    <source>
        <dbReference type="ARBA" id="ARBA00049229"/>
    </source>
</evidence>
<evidence type="ECO:0000256" key="13">
    <source>
        <dbReference type="ARBA" id="ARBA00048798"/>
    </source>
</evidence>
<evidence type="ECO:0000256" key="6">
    <source>
        <dbReference type="ARBA" id="ARBA00009320"/>
    </source>
</evidence>
<dbReference type="SUPFAM" id="SSF56752">
    <property type="entry name" value="D-aminoacid aminotransferase-like PLP-dependent enzymes"/>
    <property type="match status" value="1"/>
</dbReference>
<comment type="pathway">
    <text evidence="5">Amino-acid biosynthesis; L-leucine biosynthesis; L-leucine from 3-methyl-2-oxobutanoate: step 4/4.</text>
</comment>
<dbReference type="GO" id="GO:0052654">
    <property type="term" value="F:L-leucine-2-oxoglutarate transaminase activity"/>
    <property type="evidence" value="ECO:0007669"/>
    <property type="project" value="RHEA"/>
</dbReference>
<dbReference type="InterPro" id="IPR033939">
    <property type="entry name" value="BCAT_family"/>
</dbReference>
<comment type="function">
    <text evidence="2">Acts on leucine, isoleucine and valine.</text>
</comment>
<dbReference type="GO" id="GO:0052656">
    <property type="term" value="F:L-isoleucine-2-oxoglutarate transaminase activity"/>
    <property type="evidence" value="ECO:0007669"/>
    <property type="project" value="RHEA"/>
</dbReference>